<proteinExistence type="predicted"/>
<gene>
    <name evidence="2" type="ORF">SAMN05660686_03389</name>
</gene>
<dbReference type="AlphaFoldDB" id="A0A8G2EZM8"/>
<dbReference type="SUPFAM" id="SSF54909">
    <property type="entry name" value="Dimeric alpha+beta barrel"/>
    <property type="match status" value="1"/>
</dbReference>
<protein>
    <submittedName>
        <fullName evidence="2">Quinol monooxygenase YgiN</fullName>
    </submittedName>
</protein>
<dbReference type="PANTHER" id="PTHR33336:SF3">
    <property type="entry name" value="ABM DOMAIN-CONTAINING PROTEIN"/>
    <property type="match status" value="1"/>
</dbReference>
<dbReference type="Proteomes" id="UP000198615">
    <property type="component" value="Unassembled WGS sequence"/>
</dbReference>
<accession>A0A8G2EZM8</accession>
<dbReference type="InterPro" id="IPR007138">
    <property type="entry name" value="ABM_dom"/>
</dbReference>
<dbReference type="Pfam" id="PF03992">
    <property type="entry name" value="ABM"/>
    <property type="match status" value="1"/>
</dbReference>
<dbReference type="RefSeq" id="WP_028796040.1">
    <property type="nucleotide sequence ID" value="NZ_FNBW01000010.1"/>
</dbReference>
<dbReference type="InterPro" id="IPR050744">
    <property type="entry name" value="AI-2_Isomerase_LsrG"/>
</dbReference>
<dbReference type="Gene3D" id="3.30.70.100">
    <property type="match status" value="1"/>
</dbReference>
<dbReference type="PROSITE" id="PS51725">
    <property type="entry name" value="ABM"/>
    <property type="match status" value="1"/>
</dbReference>
<evidence type="ECO:0000313" key="2">
    <source>
        <dbReference type="EMBL" id="SDG10603.1"/>
    </source>
</evidence>
<evidence type="ECO:0000259" key="1">
    <source>
        <dbReference type="PROSITE" id="PS51725"/>
    </source>
</evidence>
<evidence type="ECO:0000313" key="3">
    <source>
        <dbReference type="Proteomes" id="UP000198615"/>
    </source>
</evidence>
<dbReference type="GO" id="GO:0004497">
    <property type="term" value="F:monooxygenase activity"/>
    <property type="evidence" value="ECO:0007669"/>
    <property type="project" value="UniProtKB-KW"/>
</dbReference>
<dbReference type="GO" id="GO:0005829">
    <property type="term" value="C:cytosol"/>
    <property type="evidence" value="ECO:0007669"/>
    <property type="project" value="TreeGrafter"/>
</dbReference>
<organism evidence="2 3">
    <name type="scientific">Thalassobaculum litoreum DSM 18839</name>
    <dbReference type="NCBI Taxonomy" id="1123362"/>
    <lineage>
        <taxon>Bacteria</taxon>
        <taxon>Pseudomonadati</taxon>
        <taxon>Pseudomonadota</taxon>
        <taxon>Alphaproteobacteria</taxon>
        <taxon>Rhodospirillales</taxon>
        <taxon>Thalassobaculaceae</taxon>
        <taxon>Thalassobaculum</taxon>
    </lineage>
</organism>
<dbReference type="OrthoDB" id="287932at2"/>
<dbReference type="EMBL" id="FNBW01000010">
    <property type="protein sequence ID" value="SDG10603.1"/>
    <property type="molecule type" value="Genomic_DNA"/>
</dbReference>
<sequence>MYVVAVNLVVDAKDADAFADRLKQHAKNSLTQSGCLGFSVSADHDAPGSFHLWEVYKDAAAFEEHKNADFMADFRDFSGPLVKNRVLATGDQIA</sequence>
<dbReference type="InterPro" id="IPR011008">
    <property type="entry name" value="Dimeric_a/b-barrel"/>
</dbReference>
<reference evidence="2 3" key="1">
    <citation type="submission" date="2016-10" db="EMBL/GenBank/DDBJ databases">
        <authorList>
            <person name="Varghese N."/>
            <person name="Submissions S."/>
        </authorList>
    </citation>
    <scope>NUCLEOTIDE SEQUENCE [LARGE SCALE GENOMIC DNA]</scope>
    <source>
        <strain evidence="2 3">DSM 18839</strain>
    </source>
</reference>
<name>A0A8G2EZM8_9PROT</name>
<feature type="domain" description="ABM" evidence="1">
    <location>
        <begin position="2"/>
        <end position="94"/>
    </location>
</feature>
<comment type="caution">
    <text evidence="2">The sequence shown here is derived from an EMBL/GenBank/DDBJ whole genome shotgun (WGS) entry which is preliminary data.</text>
</comment>
<dbReference type="PANTHER" id="PTHR33336">
    <property type="entry name" value="QUINOL MONOOXYGENASE YGIN-RELATED"/>
    <property type="match status" value="1"/>
</dbReference>
<keyword evidence="3" id="KW-1185">Reference proteome</keyword>
<keyword evidence="2" id="KW-0560">Oxidoreductase</keyword>
<keyword evidence="2" id="KW-0503">Monooxygenase</keyword>